<dbReference type="AlphaFoldDB" id="A0A2G2YK35"/>
<name>A0A2G2YK35_CAPAN</name>
<dbReference type="SUPFAM" id="SSF52540">
    <property type="entry name" value="P-loop containing nucleoside triphosphate hydrolases"/>
    <property type="match status" value="1"/>
</dbReference>
<dbReference type="Pfam" id="PF00004">
    <property type="entry name" value="AAA"/>
    <property type="match status" value="1"/>
</dbReference>
<dbReference type="InterPro" id="IPR027417">
    <property type="entry name" value="P-loop_NTPase"/>
</dbReference>
<dbReference type="GO" id="GO:0036402">
    <property type="term" value="F:proteasome-activating activity"/>
    <property type="evidence" value="ECO:0000318"/>
    <property type="project" value="GO_Central"/>
</dbReference>
<gene>
    <name evidence="5" type="ORF">T459_25202</name>
</gene>
<keyword evidence="1" id="KW-0547">Nucleotide-binding</keyword>
<dbReference type="InterPro" id="IPR050221">
    <property type="entry name" value="26S_Proteasome_ATPase"/>
</dbReference>
<evidence type="ECO:0000256" key="3">
    <source>
        <dbReference type="SAM" id="MobiDB-lite"/>
    </source>
</evidence>
<accession>A0A2G2YK35</accession>
<dbReference type="EMBL" id="AYRZ02000010">
    <property type="protein sequence ID" value="PHT70098.1"/>
    <property type="molecule type" value="Genomic_DNA"/>
</dbReference>
<comment type="caution">
    <text evidence="5">The sequence shown here is derived from an EMBL/GenBank/DDBJ whole genome shotgun (WGS) entry which is preliminary data.</text>
</comment>
<organism evidence="5 6">
    <name type="scientific">Capsicum annuum</name>
    <name type="common">Capsicum pepper</name>
    <dbReference type="NCBI Taxonomy" id="4072"/>
    <lineage>
        <taxon>Eukaryota</taxon>
        <taxon>Viridiplantae</taxon>
        <taxon>Streptophyta</taxon>
        <taxon>Embryophyta</taxon>
        <taxon>Tracheophyta</taxon>
        <taxon>Spermatophyta</taxon>
        <taxon>Magnoliopsida</taxon>
        <taxon>eudicotyledons</taxon>
        <taxon>Gunneridae</taxon>
        <taxon>Pentapetalae</taxon>
        <taxon>asterids</taxon>
        <taxon>lamiids</taxon>
        <taxon>Solanales</taxon>
        <taxon>Solanaceae</taxon>
        <taxon>Solanoideae</taxon>
        <taxon>Capsiceae</taxon>
        <taxon>Capsicum</taxon>
    </lineage>
</organism>
<protein>
    <recommendedName>
        <fullName evidence="4">ATPase AAA-type core domain-containing protein</fullName>
    </recommendedName>
</protein>
<evidence type="ECO:0000256" key="1">
    <source>
        <dbReference type="ARBA" id="ARBA00022741"/>
    </source>
</evidence>
<keyword evidence="2" id="KW-0067">ATP-binding</keyword>
<dbReference type="GO" id="GO:0045899">
    <property type="term" value="P:positive regulation of RNA polymerase II transcription preinitiation complex assembly"/>
    <property type="evidence" value="ECO:0000318"/>
    <property type="project" value="GO_Central"/>
</dbReference>
<feature type="domain" description="ATPase AAA-type core" evidence="4">
    <location>
        <begin position="252"/>
        <end position="308"/>
    </location>
</feature>
<dbReference type="Gramene" id="PHT70098">
    <property type="protein sequence ID" value="PHT70098"/>
    <property type="gene ID" value="T459_25202"/>
</dbReference>
<keyword evidence="6" id="KW-1185">Reference proteome</keyword>
<sequence length="538" mass="60661">MRDNNEVVYSEDKNEALDKDDGIRTMLEEVAEGSFVNYSEETGNNLFNKEKSMSIMKVYPLAMGPDMCGTKRTGCIVNDVRYHIQQRDELRKSQNCGIAVRGLHEKVEINFYGIISDILELEHIYDVPEKENLEVENNELLVTNVEVYQDMSLESKSIVNDIVDMLSQLYGDDVELITIGANVIELEAQTEYKVEVDYDEEDSDQEDDTMVEYISDHEENEGTLYLSSELSASPIPSSPRPKQTKSTTKKGVLLYGPPGKGETLLARAIASNMDTNFLKVISSTIIDKYICESARLIWEMFNYACDHQMQLVDAVSAREPMQTVKSKECSWSCSIIWMEILKIHAAGIDKHGEIDYEAAIKLNEGFNGADMVIFCTICGLHPSILFVICPFSSIFTEERLERLTKQVGDLDFDSLMIDDKEEDFEENSPSRSLEKTTQYILNANVESPQPITTDSIISETVGDKSHLEYKVAEGDILPKDGSDNKARMVDNDIDVANKEPVLGRQVHEAFDNSTDDYKQLVEKGVPNAVLPLLIYLQC</sequence>
<proteinExistence type="predicted"/>
<dbReference type="GO" id="GO:0016887">
    <property type="term" value="F:ATP hydrolysis activity"/>
    <property type="evidence" value="ECO:0007669"/>
    <property type="project" value="InterPro"/>
</dbReference>
<evidence type="ECO:0000256" key="2">
    <source>
        <dbReference type="ARBA" id="ARBA00022840"/>
    </source>
</evidence>
<dbReference type="InterPro" id="IPR003959">
    <property type="entry name" value="ATPase_AAA_core"/>
</dbReference>
<dbReference type="STRING" id="4072.A0A2G2YK35"/>
<evidence type="ECO:0000313" key="6">
    <source>
        <dbReference type="Proteomes" id="UP000222542"/>
    </source>
</evidence>
<dbReference type="PANTHER" id="PTHR23073">
    <property type="entry name" value="26S PROTEASOME REGULATORY SUBUNIT"/>
    <property type="match status" value="1"/>
</dbReference>
<evidence type="ECO:0000259" key="4">
    <source>
        <dbReference type="Pfam" id="PF00004"/>
    </source>
</evidence>
<reference evidence="5 6" key="1">
    <citation type="journal article" date="2014" name="Nat. Genet.">
        <title>Genome sequence of the hot pepper provides insights into the evolution of pungency in Capsicum species.</title>
        <authorList>
            <person name="Kim S."/>
            <person name="Park M."/>
            <person name="Yeom S.I."/>
            <person name="Kim Y.M."/>
            <person name="Lee J.M."/>
            <person name="Lee H.A."/>
            <person name="Seo E."/>
            <person name="Choi J."/>
            <person name="Cheong K."/>
            <person name="Kim K.T."/>
            <person name="Jung K."/>
            <person name="Lee G.W."/>
            <person name="Oh S.K."/>
            <person name="Bae C."/>
            <person name="Kim S.B."/>
            <person name="Lee H.Y."/>
            <person name="Kim S.Y."/>
            <person name="Kim M.S."/>
            <person name="Kang B.C."/>
            <person name="Jo Y.D."/>
            <person name="Yang H.B."/>
            <person name="Jeong H.J."/>
            <person name="Kang W.H."/>
            <person name="Kwon J.K."/>
            <person name="Shin C."/>
            <person name="Lim J.Y."/>
            <person name="Park J.H."/>
            <person name="Huh J.H."/>
            <person name="Kim J.S."/>
            <person name="Kim B.D."/>
            <person name="Cohen O."/>
            <person name="Paran I."/>
            <person name="Suh M.C."/>
            <person name="Lee S.B."/>
            <person name="Kim Y.K."/>
            <person name="Shin Y."/>
            <person name="Noh S.J."/>
            <person name="Park J."/>
            <person name="Seo Y.S."/>
            <person name="Kwon S.Y."/>
            <person name="Kim H.A."/>
            <person name="Park J.M."/>
            <person name="Kim H.J."/>
            <person name="Choi S.B."/>
            <person name="Bosland P.W."/>
            <person name="Reeves G."/>
            <person name="Jo S.H."/>
            <person name="Lee B.W."/>
            <person name="Cho H.T."/>
            <person name="Choi H.S."/>
            <person name="Lee M.S."/>
            <person name="Yu Y."/>
            <person name="Do Choi Y."/>
            <person name="Park B.S."/>
            <person name="van Deynze A."/>
            <person name="Ashrafi H."/>
            <person name="Hill T."/>
            <person name="Kim W.T."/>
            <person name="Pai H.S."/>
            <person name="Ahn H.K."/>
            <person name="Yeam I."/>
            <person name="Giovannoni J.J."/>
            <person name="Rose J.K."/>
            <person name="Sorensen I."/>
            <person name="Lee S.J."/>
            <person name="Kim R.W."/>
            <person name="Choi I.Y."/>
            <person name="Choi B.S."/>
            <person name="Lim J.S."/>
            <person name="Lee Y.H."/>
            <person name="Choi D."/>
        </authorList>
    </citation>
    <scope>NUCLEOTIDE SEQUENCE [LARGE SCALE GENOMIC DNA]</scope>
    <source>
        <strain evidence="6">cv. CM334</strain>
    </source>
</reference>
<dbReference type="Gene3D" id="3.40.50.300">
    <property type="entry name" value="P-loop containing nucleotide triphosphate hydrolases"/>
    <property type="match status" value="1"/>
</dbReference>
<evidence type="ECO:0000313" key="5">
    <source>
        <dbReference type="EMBL" id="PHT70098.1"/>
    </source>
</evidence>
<dbReference type="GO" id="GO:0008540">
    <property type="term" value="C:proteasome regulatory particle, base subcomplex"/>
    <property type="evidence" value="ECO:0000318"/>
    <property type="project" value="GO_Central"/>
</dbReference>
<reference evidence="5 6" key="2">
    <citation type="journal article" date="2017" name="Genome Biol.">
        <title>New reference genome sequences of hot pepper reveal the massive evolution of plant disease-resistance genes by retroduplication.</title>
        <authorList>
            <person name="Kim S."/>
            <person name="Park J."/>
            <person name="Yeom S.I."/>
            <person name="Kim Y.M."/>
            <person name="Seo E."/>
            <person name="Kim K.T."/>
            <person name="Kim M.S."/>
            <person name="Lee J.M."/>
            <person name="Cheong K."/>
            <person name="Shin H.S."/>
            <person name="Kim S.B."/>
            <person name="Han K."/>
            <person name="Lee J."/>
            <person name="Park M."/>
            <person name="Lee H.A."/>
            <person name="Lee H.Y."/>
            <person name="Lee Y."/>
            <person name="Oh S."/>
            <person name="Lee J.H."/>
            <person name="Choi E."/>
            <person name="Choi E."/>
            <person name="Lee S.E."/>
            <person name="Jeon J."/>
            <person name="Kim H."/>
            <person name="Choi G."/>
            <person name="Song H."/>
            <person name="Lee J."/>
            <person name="Lee S.C."/>
            <person name="Kwon J.K."/>
            <person name="Lee H.Y."/>
            <person name="Koo N."/>
            <person name="Hong Y."/>
            <person name="Kim R.W."/>
            <person name="Kang W.H."/>
            <person name="Huh J.H."/>
            <person name="Kang B.C."/>
            <person name="Yang T.J."/>
            <person name="Lee Y.H."/>
            <person name="Bennetzen J.L."/>
            <person name="Choi D."/>
        </authorList>
    </citation>
    <scope>NUCLEOTIDE SEQUENCE [LARGE SCALE GENOMIC DNA]</scope>
    <source>
        <strain evidence="6">cv. CM334</strain>
    </source>
</reference>
<dbReference type="Proteomes" id="UP000222542">
    <property type="component" value="Unassembled WGS sequence"/>
</dbReference>
<feature type="region of interest" description="Disordered" evidence="3">
    <location>
        <begin position="230"/>
        <end position="252"/>
    </location>
</feature>
<dbReference type="GO" id="GO:0005524">
    <property type="term" value="F:ATP binding"/>
    <property type="evidence" value="ECO:0007669"/>
    <property type="project" value="UniProtKB-KW"/>
</dbReference>
<dbReference type="GO" id="GO:0043161">
    <property type="term" value="P:proteasome-mediated ubiquitin-dependent protein catabolic process"/>
    <property type="evidence" value="ECO:0000318"/>
    <property type="project" value="GO_Central"/>
</dbReference>
<dbReference type="GO" id="GO:0036503">
    <property type="term" value="P:ERAD pathway"/>
    <property type="evidence" value="ECO:0000318"/>
    <property type="project" value="GO_Central"/>
</dbReference>